<dbReference type="SMART" id="SM00220">
    <property type="entry name" value="S_TKc"/>
    <property type="match status" value="1"/>
</dbReference>
<reference evidence="8" key="1">
    <citation type="journal article" date="2008" name="Nat. Genet.">
        <title>The Pristionchus pacificus genome provides a unique perspective on nematode lifestyle and parasitism.</title>
        <authorList>
            <person name="Dieterich C."/>
            <person name="Clifton S.W."/>
            <person name="Schuster L.N."/>
            <person name="Chinwalla A."/>
            <person name="Delehaunty K."/>
            <person name="Dinkelacker I."/>
            <person name="Fulton L."/>
            <person name="Fulton R."/>
            <person name="Godfrey J."/>
            <person name="Minx P."/>
            <person name="Mitreva M."/>
            <person name="Roeseler W."/>
            <person name="Tian H."/>
            <person name="Witte H."/>
            <person name="Yang S.P."/>
            <person name="Wilson R.K."/>
            <person name="Sommer R.J."/>
        </authorList>
    </citation>
    <scope>NUCLEOTIDE SEQUENCE [LARGE SCALE GENOMIC DNA]</scope>
    <source>
        <strain evidence="8">PS312</strain>
    </source>
</reference>
<keyword evidence="5 6" id="KW-0472">Membrane</keyword>
<evidence type="ECO:0000313" key="8">
    <source>
        <dbReference type="Proteomes" id="UP000005239"/>
    </source>
</evidence>
<evidence type="ECO:0000256" key="4">
    <source>
        <dbReference type="ARBA" id="ARBA00022989"/>
    </source>
</evidence>
<dbReference type="Proteomes" id="UP000005239">
    <property type="component" value="Unassembled WGS sequence"/>
</dbReference>
<evidence type="ECO:0000256" key="3">
    <source>
        <dbReference type="ARBA" id="ARBA00022692"/>
    </source>
</evidence>
<dbReference type="GO" id="GO:0007254">
    <property type="term" value="P:JNK cascade"/>
    <property type="evidence" value="ECO:0000318"/>
    <property type="project" value="GO_Central"/>
</dbReference>
<dbReference type="InterPro" id="IPR000719">
    <property type="entry name" value="Prot_kinase_dom"/>
</dbReference>
<evidence type="ECO:0000256" key="6">
    <source>
        <dbReference type="RuleBase" id="RU280813"/>
    </source>
</evidence>
<reference evidence="7" key="2">
    <citation type="submission" date="2022-06" db="UniProtKB">
        <authorList>
            <consortium name="EnsemblMetazoa"/>
        </authorList>
    </citation>
    <scope>IDENTIFICATION</scope>
    <source>
        <strain evidence="7">PS312</strain>
    </source>
</reference>
<evidence type="ECO:0000313" key="7">
    <source>
        <dbReference type="EnsemblMetazoa" id="PPA22216.1"/>
    </source>
</evidence>
<dbReference type="Pfam" id="PF00069">
    <property type="entry name" value="Pkinase"/>
    <property type="match status" value="1"/>
</dbReference>
<dbReference type="InterPro" id="IPR008271">
    <property type="entry name" value="Ser/Thr_kinase_AS"/>
</dbReference>
<feature type="transmembrane region" description="Helical" evidence="6">
    <location>
        <begin position="389"/>
        <end position="413"/>
    </location>
</feature>
<keyword evidence="8" id="KW-1185">Reference proteome</keyword>
<dbReference type="SUPFAM" id="SSF56112">
    <property type="entry name" value="Protein kinase-like (PK-like)"/>
    <property type="match status" value="1"/>
</dbReference>
<dbReference type="GO" id="GO:0007606">
    <property type="term" value="P:sensory perception of chemical stimulus"/>
    <property type="evidence" value="ECO:0007669"/>
    <property type="project" value="UniProtKB-UniRule"/>
</dbReference>
<feature type="transmembrane region" description="Helical" evidence="6">
    <location>
        <begin position="597"/>
        <end position="621"/>
    </location>
</feature>
<keyword evidence="3 6" id="KW-0812">Transmembrane</keyword>
<dbReference type="EnsemblMetazoa" id="PPA22216.1">
    <property type="protein sequence ID" value="PPA22216.1"/>
    <property type="gene ID" value="WBGene00111770"/>
</dbReference>
<dbReference type="GO" id="GO:0005524">
    <property type="term" value="F:ATP binding"/>
    <property type="evidence" value="ECO:0007669"/>
    <property type="project" value="InterPro"/>
</dbReference>
<evidence type="ECO:0000256" key="1">
    <source>
        <dbReference type="ARBA" id="ARBA00004141"/>
    </source>
</evidence>
<dbReference type="InterPro" id="IPR003609">
    <property type="entry name" value="Pan_app"/>
</dbReference>
<gene>
    <name evidence="7" type="primary">WBGene00111770</name>
</gene>
<dbReference type="AlphaFoldDB" id="A0A2A6CM39"/>
<protein>
    <recommendedName>
        <fullName evidence="6">Serpentine receptor class gamma</fullName>
    </recommendedName>
</protein>
<accession>A0A8R1UDS6</accession>
<feature type="transmembrane region" description="Helical" evidence="6">
    <location>
        <begin position="473"/>
        <end position="495"/>
    </location>
</feature>
<evidence type="ECO:0000256" key="2">
    <source>
        <dbReference type="ARBA" id="ARBA00005692"/>
    </source>
</evidence>
<accession>A0A2A6CM39</accession>
<comment type="similarity">
    <text evidence="2 6">Belongs to the nematode receptor-like protein srg family.</text>
</comment>
<dbReference type="GO" id="GO:0005634">
    <property type="term" value="C:nucleus"/>
    <property type="evidence" value="ECO:0000318"/>
    <property type="project" value="GO_Central"/>
</dbReference>
<dbReference type="Gene3D" id="3.30.200.20">
    <property type="entry name" value="Phosphorylase Kinase, domain 1"/>
    <property type="match status" value="1"/>
</dbReference>
<dbReference type="InterPro" id="IPR000609">
    <property type="entry name" value="7TM_GPCR_serpentine_rcpt_Srg"/>
</dbReference>
<feature type="transmembrane region" description="Helical" evidence="6">
    <location>
        <begin position="515"/>
        <end position="535"/>
    </location>
</feature>
<feature type="transmembrane region" description="Helical" evidence="6">
    <location>
        <begin position="425"/>
        <end position="442"/>
    </location>
</feature>
<dbReference type="GO" id="GO:0016020">
    <property type="term" value="C:membrane"/>
    <property type="evidence" value="ECO:0007669"/>
    <property type="project" value="UniProtKB-SubCell"/>
</dbReference>
<dbReference type="PANTHER" id="PTHR31627">
    <property type="entry name" value="SERPENTINE RECEPTOR CLASS GAMMA-RELATED"/>
    <property type="match status" value="1"/>
</dbReference>
<keyword evidence="4 6" id="KW-1133">Transmembrane helix</keyword>
<feature type="transmembrane region" description="Helical" evidence="6">
    <location>
        <begin position="555"/>
        <end position="576"/>
    </location>
</feature>
<dbReference type="GO" id="GO:0004705">
    <property type="term" value="F:JUN kinase activity"/>
    <property type="evidence" value="ECO:0000318"/>
    <property type="project" value="GO_Central"/>
</dbReference>
<dbReference type="PROSITE" id="PS00108">
    <property type="entry name" value="PROTEIN_KINASE_ST"/>
    <property type="match status" value="1"/>
</dbReference>
<dbReference type="PANTHER" id="PTHR31627:SF42">
    <property type="entry name" value="G_PROTEIN_RECEP_F1_2 DOMAIN-CONTAINING PROTEIN-RELATED"/>
    <property type="match status" value="1"/>
</dbReference>
<name>A0A2A6CM39_PRIPA</name>
<organism evidence="7 8">
    <name type="scientific">Pristionchus pacificus</name>
    <name type="common">Parasitic nematode worm</name>
    <dbReference type="NCBI Taxonomy" id="54126"/>
    <lineage>
        <taxon>Eukaryota</taxon>
        <taxon>Metazoa</taxon>
        <taxon>Ecdysozoa</taxon>
        <taxon>Nematoda</taxon>
        <taxon>Chromadorea</taxon>
        <taxon>Rhabditida</taxon>
        <taxon>Rhabditina</taxon>
        <taxon>Diplogasteromorpha</taxon>
        <taxon>Diplogasteroidea</taxon>
        <taxon>Neodiplogasteridae</taxon>
        <taxon>Pristionchus</taxon>
    </lineage>
</organism>
<sequence>MLALLNNTIHTHRAAMDDIVFHTHEVVRRKDQWKFRFRVPERFSRLRFVHAGVQGVIVTAHDLERNKRVTIKKVACNINTENSGRRAYEDLSKLASLKHPNIIPLLSAFTSDANLSEIYLVMEHYPFTLHQISVKLKLEHPALSLLISQCLSGVNYLHRMGIVHGDLKPSNIVVNEQYQLRILDYGLTRLIRDQESRLSQFTTEWRYRAPEVLLGLNFDGKADIWSVGCIFAQLIRRESLFTYDCLPGSWRTLFTLHRASASYQSAESYMSVLQSELSRDTLFPDDLFELDSEVPEENMISRMLVVNPADRYSAIEARRDPYVLPWFKEDEVDADISHSVPNSKQEPADRSLEQWKEMDQRIPLWSQMTEEEKCAAVFKATNKTAGYSIFVYAQLLYVIPTMVFIKFLVPSLLCGRNNKSRYSSVFYKFIALGAWTAVLIHVPRTVFEIIGKKPAWFCPTFRALAQPTWWLDIYVYFMQVWDTLRILSGTMIVLYRFHSLVDVFSAKRVWESRKVLIILGTVAVPAVLYLPIWITPSYATIDDEEMVFRNEGLSWYNNDAVHCLISVACALLVLVQQAILIQRRPSTKLVGLSMDRSLYIVGMVEVCIIVVYTVFECIHFARDWFETTLPSWILYASLLVSDALGFCPPWALYIVSKHLCDSQCFIDERSTTPMKAISILSNVESWRKCVSECRNNAECVTASYSNELRICHLQSESSYSTCTVTPYRRFRKTTTNCFPDPSWVTYKRTNVLREHELDPCFPDASFLHPELVNVTGLVPTCPLRKLDGSQGPPVFLRFLSCDGSYNSLGTDTTTTYNSAGNYWNVAMPTESGTVDTCVISVMCAELGDQCTCPGSLPPSPVAGAPSTANVLGGACPPGMRLFYRRIGSPNTDYFIADGDAYIFCAAGGWMVGEISTGEAYGLIGAACN</sequence>
<dbReference type="Gene3D" id="1.10.510.10">
    <property type="entry name" value="Transferase(Phosphotransferase) domain 1"/>
    <property type="match status" value="1"/>
</dbReference>
<dbReference type="PROSITE" id="PS50011">
    <property type="entry name" value="PROTEIN_KINASE_DOM"/>
    <property type="match status" value="1"/>
</dbReference>
<dbReference type="GO" id="GO:0004888">
    <property type="term" value="F:transmembrane signaling receptor activity"/>
    <property type="evidence" value="ECO:0007669"/>
    <property type="project" value="InterPro"/>
</dbReference>
<dbReference type="Pfam" id="PF02118">
    <property type="entry name" value="Srg"/>
    <property type="match status" value="1"/>
</dbReference>
<dbReference type="PROSITE" id="PS50948">
    <property type="entry name" value="PAN"/>
    <property type="match status" value="1"/>
</dbReference>
<comment type="subcellular location">
    <subcellularLocation>
        <location evidence="1">Membrane</location>
        <topology evidence="1">Multi-pass membrane protein</topology>
    </subcellularLocation>
</comment>
<evidence type="ECO:0000256" key="5">
    <source>
        <dbReference type="ARBA" id="ARBA00023136"/>
    </source>
</evidence>
<proteinExistence type="inferred from homology"/>
<dbReference type="GO" id="GO:0005737">
    <property type="term" value="C:cytoplasm"/>
    <property type="evidence" value="ECO:0000318"/>
    <property type="project" value="GO_Central"/>
</dbReference>
<dbReference type="InterPro" id="IPR051119">
    <property type="entry name" value="Nematode_SR-like"/>
</dbReference>
<dbReference type="InterPro" id="IPR011009">
    <property type="entry name" value="Kinase-like_dom_sf"/>
</dbReference>
<feature type="transmembrane region" description="Helical" evidence="6">
    <location>
        <begin position="633"/>
        <end position="655"/>
    </location>
</feature>